<evidence type="ECO:0000313" key="1">
    <source>
        <dbReference type="EMBL" id="KAK9281519.1"/>
    </source>
</evidence>
<reference evidence="1 2" key="1">
    <citation type="journal article" date="2024" name="Plant J.">
        <title>Genome sequences and population genomics reveal climatic adaptation and genomic divergence between two closely related sweetgum species.</title>
        <authorList>
            <person name="Xu W.Q."/>
            <person name="Ren C.Q."/>
            <person name="Zhang X.Y."/>
            <person name="Comes H.P."/>
            <person name="Liu X.H."/>
            <person name="Li Y.G."/>
            <person name="Kettle C.J."/>
            <person name="Jalonen R."/>
            <person name="Gaisberger H."/>
            <person name="Ma Y.Z."/>
            <person name="Qiu Y.X."/>
        </authorList>
    </citation>
    <scope>NUCLEOTIDE SEQUENCE [LARGE SCALE GENOMIC DNA]</scope>
    <source>
        <strain evidence="1">Hangzhou</strain>
    </source>
</reference>
<sequence length="145" mass="16246">MLRRSNFSSLNGYIRHFKNCCDGLATIGKSIDDKSKVSWLLNGLGAQYEAFTTPMLKLPTPSYVDVVMGLIESQNLNGFIDATWPKPSKTISSPNGTDTSGTKETPNLEYQYWKRSDRLLRGWITRTLTEEVLSLVVGLKTSHEV</sequence>
<evidence type="ECO:0000313" key="2">
    <source>
        <dbReference type="Proteomes" id="UP001415857"/>
    </source>
</evidence>
<organism evidence="1 2">
    <name type="scientific">Liquidambar formosana</name>
    <name type="common">Formosan gum</name>
    <dbReference type="NCBI Taxonomy" id="63359"/>
    <lineage>
        <taxon>Eukaryota</taxon>
        <taxon>Viridiplantae</taxon>
        <taxon>Streptophyta</taxon>
        <taxon>Embryophyta</taxon>
        <taxon>Tracheophyta</taxon>
        <taxon>Spermatophyta</taxon>
        <taxon>Magnoliopsida</taxon>
        <taxon>eudicotyledons</taxon>
        <taxon>Gunneridae</taxon>
        <taxon>Pentapetalae</taxon>
        <taxon>Saxifragales</taxon>
        <taxon>Altingiaceae</taxon>
        <taxon>Liquidambar</taxon>
    </lineage>
</organism>
<dbReference type="Proteomes" id="UP001415857">
    <property type="component" value="Unassembled WGS sequence"/>
</dbReference>
<keyword evidence="2" id="KW-1185">Reference proteome</keyword>
<accession>A0AAP0RN75</accession>
<comment type="caution">
    <text evidence="1">The sequence shown here is derived from an EMBL/GenBank/DDBJ whole genome shotgun (WGS) entry which is preliminary data.</text>
</comment>
<name>A0AAP0RN75_LIQFO</name>
<protein>
    <submittedName>
        <fullName evidence="1">Uncharacterized protein</fullName>
    </submittedName>
</protein>
<dbReference type="EMBL" id="JBBPBK010000007">
    <property type="protein sequence ID" value="KAK9281519.1"/>
    <property type="molecule type" value="Genomic_DNA"/>
</dbReference>
<dbReference type="AlphaFoldDB" id="A0AAP0RN75"/>
<gene>
    <name evidence="1" type="ORF">L1049_004422</name>
</gene>
<proteinExistence type="predicted"/>
<dbReference type="PANTHER" id="PTHR47481">
    <property type="match status" value="1"/>
</dbReference>
<dbReference type="PANTHER" id="PTHR47481:SF10">
    <property type="entry name" value="COPIA-LIKE POLYPROTEIN_RETROTRANSPOSON"/>
    <property type="match status" value="1"/>
</dbReference>